<keyword evidence="2" id="KW-0732">Signal</keyword>
<dbReference type="FunFam" id="3.80.10.10:FF:001164">
    <property type="entry name" value="GH01279p"/>
    <property type="match status" value="1"/>
</dbReference>
<feature type="domain" description="LRRCT" evidence="4">
    <location>
        <begin position="247"/>
        <end position="294"/>
    </location>
</feature>
<dbReference type="InterPro" id="IPR001611">
    <property type="entry name" value="Leu-rich_rpt"/>
</dbReference>
<accession>C3YRN7</accession>
<dbReference type="InParanoid" id="C3YRN7"/>
<protein>
    <recommendedName>
        <fullName evidence="4">LRRCT domain-containing protein</fullName>
    </recommendedName>
</protein>
<dbReference type="InterPro" id="IPR050333">
    <property type="entry name" value="SLRP"/>
</dbReference>
<keyword evidence="3" id="KW-0677">Repeat</keyword>
<proteinExistence type="predicted"/>
<evidence type="ECO:0000259" key="4">
    <source>
        <dbReference type="SMART" id="SM00082"/>
    </source>
</evidence>
<dbReference type="Pfam" id="PF13855">
    <property type="entry name" value="LRR_8"/>
    <property type="match status" value="2"/>
</dbReference>
<dbReference type="eggNOG" id="KOG0619">
    <property type="taxonomic scope" value="Eukaryota"/>
</dbReference>
<dbReference type="PANTHER" id="PTHR45712:SF22">
    <property type="entry name" value="INSULIN-LIKE GROWTH FACTOR-BINDING PROTEIN COMPLEX ACID LABILE SUBUNIT"/>
    <property type="match status" value="1"/>
</dbReference>
<dbReference type="AlphaFoldDB" id="C3YRN7"/>
<dbReference type="PROSITE" id="PS51450">
    <property type="entry name" value="LRR"/>
    <property type="match status" value="2"/>
</dbReference>
<dbReference type="SUPFAM" id="SSF52058">
    <property type="entry name" value="L domain-like"/>
    <property type="match status" value="1"/>
</dbReference>
<evidence type="ECO:0000313" key="5">
    <source>
        <dbReference type="EMBL" id="EEN56792.1"/>
    </source>
</evidence>
<evidence type="ECO:0000256" key="2">
    <source>
        <dbReference type="ARBA" id="ARBA00022729"/>
    </source>
</evidence>
<dbReference type="EMBL" id="GG666548">
    <property type="protein sequence ID" value="EEN56792.1"/>
    <property type="molecule type" value="Genomic_DNA"/>
</dbReference>
<gene>
    <name evidence="5" type="ORF">BRAFLDRAFT_148100</name>
</gene>
<dbReference type="Gene3D" id="3.80.10.10">
    <property type="entry name" value="Ribonuclease Inhibitor"/>
    <property type="match status" value="3"/>
</dbReference>
<sequence>LFLDNNFIGNMEGGTFSILTNLVFLHLRYNNLTALHNDTFKGPSRLNSLYLSGNCISSIAPGAFTGLQALRYLYLDNNCLTELPKASFEILSGLYRLELSSNPILTLPDESFKNMNLLKYLLMEDMALSKIENKAFVGLNDLKYVFLQNNNLVTLDPEVFRPLKRVQELELNNNQVRTICISASTAFPVLYNGQCTSSLQLEDLPPEGLAMMRDLTVLDVFNNSLQTLDSSVFPSLRYLHTLNLDKNPWNCTCQLRHFRQFLENTYVRAYLECASPADLADRELKTVTDDELGC</sequence>
<dbReference type="InterPro" id="IPR003591">
    <property type="entry name" value="Leu-rich_rpt_typical-subtyp"/>
</dbReference>
<name>C3YRN7_BRAFL</name>
<dbReference type="InterPro" id="IPR032675">
    <property type="entry name" value="LRR_dom_sf"/>
</dbReference>
<keyword evidence="1" id="KW-0433">Leucine-rich repeat</keyword>
<feature type="non-terminal residue" evidence="5">
    <location>
        <position position="1"/>
    </location>
</feature>
<dbReference type="PANTHER" id="PTHR45712">
    <property type="entry name" value="AGAP008170-PA"/>
    <property type="match status" value="1"/>
</dbReference>
<evidence type="ECO:0000256" key="1">
    <source>
        <dbReference type="ARBA" id="ARBA00022614"/>
    </source>
</evidence>
<dbReference type="SMART" id="SM00369">
    <property type="entry name" value="LRR_TYP"/>
    <property type="match status" value="7"/>
</dbReference>
<dbReference type="InterPro" id="IPR000483">
    <property type="entry name" value="Cys-rich_flank_reg_C"/>
</dbReference>
<evidence type="ECO:0000256" key="3">
    <source>
        <dbReference type="ARBA" id="ARBA00022737"/>
    </source>
</evidence>
<reference evidence="5" key="1">
    <citation type="journal article" date="2008" name="Nature">
        <title>The amphioxus genome and the evolution of the chordate karyotype.</title>
        <authorList>
            <consortium name="US DOE Joint Genome Institute (JGI-PGF)"/>
            <person name="Putnam N.H."/>
            <person name="Butts T."/>
            <person name="Ferrier D.E.K."/>
            <person name="Furlong R.F."/>
            <person name="Hellsten U."/>
            <person name="Kawashima T."/>
            <person name="Robinson-Rechavi M."/>
            <person name="Shoguchi E."/>
            <person name="Terry A."/>
            <person name="Yu J.-K."/>
            <person name="Benito-Gutierrez E.L."/>
            <person name="Dubchak I."/>
            <person name="Garcia-Fernandez J."/>
            <person name="Gibson-Brown J.J."/>
            <person name="Grigoriev I.V."/>
            <person name="Horton A.C."/>
            <person name="de Jong P.J."/>
            <person name="Jurka J."/>
            <person name="Kapitonov V.V."/>
            <person name="Kohara Y."/>
            <person name="Kuroki Y."/>
            <person name="Lindquist E."/>
            <person name="Lucas S."/>
            <person name="Osoegawa K."/>
            <person name="Pennacchio L.A."/>
            <person name="Salamov A.A."/>
            <person name="Satou Y."/>
            <person name="Sauka-Spengler T."/>
            <person name="Schmutz J."/>
            <person name="Shin-I T."/>
            <person name="Toyoda A."/>
            <person name="Bronner-Fraser M."/>
            <person name="Fujiyama A."/>
            <person name="Holland L.Z."/>
            <person name="Holland P.W.H."/>
            <person name="Satoh N."/>
            <person name="Rokhsar D.S."/>
        </authorList>
    </citation>
    <scope>NUCLEOTIDE SEQUENCE [LARGE SCALE GENOMIC DNA]</scope>
    <source>
        <strain evidence="5">S238N-H82</strain>
        <tissue evidence="5">Testes</tissue>
    </source>
</reference>
<organism>
    <name type="scientific">Branchiostoma floridae</name>
    <name type="common">Florida lancelet</name>
    <name type="synonym">Amphioxus</name>
    <dbReference type="NCBI Taxonomy" id="7739"/>
    <lineage>
        <taxon>Eukaryota</taxon>
        <taxon>Metazoa</taxon>
        <taxon>Chordata</taxon>
        <taxon>Cephalochordata</taxon>
        <taxon>Leptocardii</taxon>
        <taxon>Amphioxiformes</taxon>
        <taxon>Branchiostomatidae</taxon>
        <taxon>Branchiostoma</taxon>
    </lineage>
</organism>
<dbReference type="SMART" id="SM00082">
    <property type="entry name" value="LRRCT"/>
    <property type="match status" value="1"/>
</dbReference>
<feature type="non-terminal residue" evidence="5">
    <location>
        <position position="294"/>
    </location>
</feature>